<dbReference type="RefSeq" id="WP_169188664.1">
    <property type="nucleotide sequence ID" value="NZ_JABBPK010000001.1"/>
</dbReference>
<feature type="domain" description="Indole-3-glycerol phosphate synthase" evidence="11">
    <location>
        <begin position="5"/>
        <end position="254"/>
    </location>
</feature>
<keyword evidence="5 9" id="KW-0210">Decarboxylase</keyword>
<dbReference type="EC" id="4.1.1.48" evidence="9"/>
<dbReference type="FunFam" id="3.20.20.70:FF:000024">
    <property type="entry name" value="Indole-3-glycerol phosphate synthase"/>
    <property type="match status" value="1"/>
</dbReference>
<dbReference type="InterPro" id="IPR045186">
    <property type="entry name" value="Indole-3-glycerol_P_synth"/>
</dbReference>
<protein>
    <recommendedName>
        <fullName evidence="9">Indole-3-glycerol phosphate synthase</fullName>
        <shortName evidence="9">IGPS</shortName>
        <ecNumber evidence="9">4.1.1.48</ecNumber>
    </recommendedName>
</protein>
<dbReference type="GO" id="GO:0004425">
    <property type="term" value="F:indole-3-glycerol-phosphate synthase activity"/>
    <property type="evidence" value="ECO:0007669"/>
    <property type="project" value="UniProtKB-UniRule"/>
</dbReference>
<evidence type="ECO:0000256" key="1">
    <source>
        <dbReference type="ARBA" id="ARBA00001633"/>
    </source>
</evidence>
<dbReference type="Gene3D" id="3.20.20.70">
    <property type="entry name" value="Aldolase class I"/>
    <property type="match status" value="1"/>
</dbReference>
<dbReference type="CDD" id="cd00331">
    <property type="entry name" value="IGPS"/>
    <property type="match status" value="1"/>
</dbReference>
<evidence type="ECO:0000256" key="3">
    <source>
        <dbReference type="ARBA" id="ARBA00008737"/>
    </source>
</evidence>
<evidence type="ECO:0000256" key="10">
    <source>
        <dbReference type="SAM" id="Coils"/>
    </source>
</evidence>
<reference evidence="12 13" key="1">
    <citation type="submission" date="2020-04" db="EMBL/GenBank/DDBJ databases">
        <title>Bacillus sp. UniB3 isolated from commercial digestive syrup.</title>
        <authorList>
            <person name="Thorat V."/>
            <person name="Kirdat K."/>
            <person name="Tiwarekar B."/>
            <person name="Yadav A."/>
        </authorList>
    </citation>
    <scope>NUCLEOTIDE SEQUENCE [LARGE SCALE GENOMIC DNA]</scope>
    <source>
        <strain evidence="12 13">UniB3</strain>
    </source>
</reference>
<dbReference type="EMBL" id="JABBPK010000001">
    <property type="protein sequence ID" value="NMO78003.1"/>
    <property type="molecule type" value="Genomic_DNA"/>
</dbReference>
<dbReference type="PANTHER" id="PTHR22854">
    <property type="entry name" value="TRYPTOPHAN BIOSYNTHESIS PROTEIN"/>
    <property type="match status" value="1"/>
</dbReference>
<evidence type="ECO:0000256" key="4">
    <source>
        <dbReference type="ARBA" id="ARBA00022605"/>
    </source>
</evidence>
<evidence type="ECO:0000256" key="8">
    <source>
        <dbReference type="ARBA" id="ARBA00023239"/>
    </source>
</evidence>
<evidence type="ECO:0000256" key="7">
    <source>
        <dbReference type="ARBA" id="ARBA00023141"/>
    </source>
</evidence>
<dbReference type="NCBIfam" id="NF001377">
    <property type="entry name" value="PRK00278.2-4"/>
    <property type="match status" value="1"/>
</dbReference>
<dbReference type="HAMAP" id="MF_00134_B">
    <property type="entry name" value="IGPS_B"/>
    <property type="match status" value="1"/>
</dbReference>
<keyword evidence="8 9" id="KW-0456">Lyase</keyword>
<comment type="pathway">
    <text evidence="2 9">Amino-acid biosynthesis; L-tryptophan biosynthesis; L-tryptophan from chorismate: step 4/5.</text>
</comment>
<dbReference type="UniPathway" id="UPA00035">
    <property type="reaction ID" value="UER00043"/>
</dbReference>
<dbReference type="NCBIfam" id="NF001371">
    <property type="entry name" value="PRK00278.1-3"/>
    <property type="match status" value="1"/>
</dbReference>
<comment type="catalytic activity">
    <reaction evidence="1 9">
        <text>1-(2-carboxyphenylamino)-1-deoxy-D-ribulose 5-phosphate + H(+) = (1S,2R)-1-C-(indol-3-yl)glycerol 3-phosphate + CO2 + H2O</text>
        <dbReference type="Rhea" id="RHEA:23476"/>
        <dbReference type="ChEBI" id="CHEBI:15377"/>
        <dbReference type="ChEBI" id="CHEBI:15378"/>
        <dbReference type="ChEBI" id="CHEBI:16526"/>
        <dbReference type="ChEBI" id="CHEBI:58613"/>
        <dbReference type="ChEBI" id="CHEBI:58866"/>
        <dbReference type="EC" id="4.1.1.48"/>
    </reaction>
</comment>
<dbReference type="GO" id="GO:0000162">
    <property type="term" value="P:L-tryptophan biosynthetic process"/>
    <property type="evidence" value="ECO:0007669"/>
    <property type="project" value="UniProtKB-UniRule"/>
</dbReference>
<keyword evidence="10" id="KW-0175">Coiled coil</keyword>
<accession>A0A7Y0PMH8</accession>
<feature type="coiled-coil region" evidence="10">
    <location>
        <begin position="9"/>
        <end position="36"/>
    </location>
</feature>
<keyword evidence="7 9" id="KW-0057">Aromatic amino acid biosynthesis</keyword>
<dbReference type="Proteomes" id="UP000588491">
    <property type="component" value="Unassembled WGS sequence"/>
</dbReference>
<organism evidence="12 13">
    <name type="scientific">Niallia alba</name>
    <dbReference type="NCBI Taxonomy" id="2729105"/>
    <lineage>
        <taxon>Bacteria</taxon>
        <taxon>Bacillati</taxon>
        <taxon>Bacillota</taxon>
        <taxon>Bacilli</taxon>
        <taxon>Bacillales</taxon>
        <taxon>Bacillaceae</taxon>
        <taxon>Niallia</taxon>
    </lineage>
</organism>
<keyword evidence="13" id="KW-1185">Reference proteome</keyword>
<keyword evidence="4 9" id="KW-0028">Amino-acid biosynthesis</keyword>
<evidence type="ECO:0000256" key="6">
    <source>
        <dbReference type="ARBA" id="ARBA00022822"/>
    </source>
</evidence>
<dbReference type="InterPro" id="IPR013785">
    <property type="entry name" value="Aldolase_TIM"/>
</dbReference>
<dbReference type="AlphaFoldDB" id="A0A7Y0PMH8"/>
<evidence type="ECO:0000256" key="9">
    <source>
        <dbReference type="HAMAP-Rule" id="MF_00134"/>
    </source>
</evidence>
<evidence type="ECO:0000256" key="5">
    <source>
        <dbReference type="ARBA" id="ARBA00022793"/>
    </source>
</evidence>
<proteinExistence type="inferred from homology"/>
<dbReference type="InterPro" id="IPR001468">
    <property type="entry name" value="Indole-3-GlycerolPSynthase_CS"/>
</dbReference>
<dbReference type="InterPro" id="IPR011060">
    <property type="entry name" value="RibuloseP-bd_barrel"/>
</dbReference>
<dbReference type="InterPro" id="IPR013798">
    <property type="entry name" value="Indole-3-glycerol_P_synth_dom"/>
</dbReference>
<comment type="caution">
    <text evidence="12">The sequence shown here is derived from an EMBL/GenBank/DDBJ whole genome shotgun (WGS) entry which is preliminary data.</text>
</comment>
<gene>
    <name evidence="9 12" type="primary">trpC</name>
    <name evidence="12" type="ORF">HHU08_13500</name>
</gene>
<keyword evidence="6 9" id="KW-0822">Tryptophan biosynthesis</keyword>
<dbReference type="PROSITE" id="PS00614">
    <property type="entry name" value="IGPS"/>
    <property type="match status" value="1"/>
</dbReference>
<dbReference type="GO" id="GO:0004640">
    <property type="term" value="F:phosphoribosylanthranilate isomerase activity"/>
    <property type="evidence" value="ECO:0007669"/>
    <property type="project" value="TreeGrafter"/>
</dbReference>
<evidence type="ECO:0000256" key="2">
    <source>
        <dbReference type="ARBA" id="ARBA00004696"/>
    </source>
</evidence>
<comment type="similarity">
    <text evidence="3 9">Belongs to the TrpC family.</text>
</comment>
<dbReference type="PANTHER" id="PTHR22854:SF2">
    <property type="entry name" value="INDOLE-3-GLYCEROL-PHOSPHATE SYNTHASE"/>
    <property type="match status" value="1"/>
</dbReference>
<sequence>MTTILDKIIAKKRETIENLYKRKEELKTRNQHLKKKSFVEKIKQADTLAIIAEFKRASPSKGDINIDKDPTEQAKMYELYGADAISVLTDTPFFKGTYEDLAKVRETVNLPILCKDFIIDKIQIDFAKHFGADLVLLIAAALDDETLDELYTYATKLGLEVLLEVHNEEELDRALKTDAQLIGVNNRNLKTFEVTLETTEKLARKIKESGRYMVSESGISTFEDIVKVTSCGANAILVGETFMKASDLESKMKEMKVAVKAEIK</sequence>
<evidence type="ECO:0000313" key="13">
    <source>
        <dbReference type="Proteomes" id="UP000588491"/>
    </source>
</evidence>
<dbReference type="HAMAP" id="MF_00134_A">
    <property type="entry name" value="IGPS_A"/>
    <property type="match status" value="1"/>
</dbReference>
<dbReference type="SUPFAM" id="SSF51366">
    <property type="entry name" value="Ribulose-phoshate binding barrel"/>
    <property type="match status" value="1"/>
</dbReference>
<dbReference type="Pfam" id="PF00218">
    <property type="entry name" value="IGPS"/>
    <property type="match status" value="1"/>
</dbReference>
<evidence type="ECO:0000259" key="11">
    <source>
        <dbReference type="Pfam" id="PF00218"/>
    </source>
</evidence>
<name>A0A7Y0PMH8_9BACI</name>
<evidence type="ECO:0000313" key="12">
    <source>
        <dbReference type="EMBL" id="NMO78003.1"/>
    </source>
</evidence>